<proteinExistence type="predicted"/>
<evidence type="ECO:0000313" key="1">
    <source>
        <dbReference type="EMBL" id="MXU65106.1"/>
    </source>
</evidence>
<gene>
    <name evidence="1" type="ORF">GSH16_06580</name>
</gene>
<keyword evidence="2" id="KW-1185">Reference proteome</keyword>
<dbReference type="EMBL" id="WUWG01000003">
    <property type="protein sequence ID" value="MXU65106.1"/>
    <property type="molecule type" value="Genomic_DNA"/>
</dbReference>
<dbReference type="InterPro" id="IPR015946">
    <property type="entry name" value="KH_dom-like_a/b"/>
</dbReference>
<dbReference type="InterPro" id="IPR052924">
    <property type="entry name" value="OsmC/Ohr_hydroprdx_reductase"/>
</dbReference>
<protein>
    <submittedName>
        <fullName evidence="1">OsmC family peroxiredoxin</fullName>
    </submittedName>
</protein>
<sequence length="151" mass="16261">MAVRMKTDVTLMAHAECPTHSRADVAIRNLDFTIDEPEARGGTNLGPAPTDAALAALIGCINVIGHKCAAELGADIGHLTIDARCAFDRRGVTLQEEIDTPFKAVSVDVMADGRADQAALDRVAEETEKYCPLSKLFRAAGTKVEIRWQKV</sequence>
<dbReference type="Pfam" id="PF02566">
    <property type="entry name" value="OsmC"/>
    <property type="match status" value="1"/>
</dbReference>
<dbReference type="PANTHER" id="PTHR35368:SF1">
    <property type="entry name" value="HYDROPEROXIDE REDUCTASE"/>
    <property type="match status" value="1"/>
</dbReference>
<dbReference type="AlphaFoldDB" id="A0A6B0TMI4"/>
<organism evidence="1 2">
    <name type="scientific">Oceanomicrobium pacificus</name>
    <dbReference type="NCBI Taxonomy" id="2692916"/>
    <lineage>
        <taxon>Bacteria</taxon>
        <taxon>Pseudomonadati</taxon>
        <taxon>Pseudomonadota</taxon>
        <taxon>Alphaproteobacteria</taxon>
        <taxon>Rhodobacterales</taxon>
        <taxon>Paracoccaceae</taxon>
        <taxon>Oceanomicrobium</taxon>
    </lineage>
</organism>
<comment type="caution">
    <text evidence="1">The sequence shown here is derived from an EMBL/GenBank/DDBJ whole genome shotgun (WGS) entry which is preliminary data.</text>
</comment>
<accession>A0A6B0TMI4</accession>
<dbReference type="PANTHER" id="PTHR35368">
    <property type="entry name" value="HYDROPEROXIDE REDUCTASE"/>
    <property type="match status" value="1"/>
</dbReference>
<reference evidence="1 2" key="1">
    <citation type="submission" date="2019-12" db="EMBL/GenBank/DDBJ databases">
        <title>Strain KN286 was isolated from seawater, which was collected from Caroline Seamount in the tropical western Pacific.</title>
        <authorList>
            <person name="Wang Q."/>
        </authorList>
    </citation>
    <scope>NUCLEOTIDE SEQUENCE [LARGE SCALE GENOMIC DNA]</scope>
    <source>
        <strain evidence="1 2">KN286</strain>
    </source>
</reference>
<dbReference type="InterPro" id="IPR003718">
    <property type="entry name" value="OsmC/Ohr_fam"/>
</dbReference>
<dbReference type="SUPFAM" id="SSF82784">
    <property type="entry name" value="OsmC-like"/>
    <property type="match status" value="1"/>
</dbReference>
<evidence type="ECO:0000313" key="2">
    <source>
        <dbReference type="Proteomes" id="UP000436016"/>
    </source>
</evidence>
<dbReference type="InterPro" id="IPR036102">
    <property type="entry name" value="OsmC/Ohrsf"/>
</dbReference>
<dbReference type="Gene3D" id="3.30.300.20">
    <property type="match status" value="1"/>
</dbReference>
<name>A0A6B0TMI4_9RHOB</name>
<dbReference type="Proteomes" id="UP000436016">
    <property type="component" value="Unassembled WGS sequence"/>
</dbReference>